<keyword evidence="1" id="KW-1133">Transmembrane helix</keyword>
<gene>
    <name evidence="2" type="ORF">OU415_21780</name>
</gene>
<sequence>MTDLGQRVDAFGRPVPEPGPPQAPQSLLVARWLWIGSVLIGGVQSFIQLLDRSRLIEELRALDPNMGQMELDAAANSMIMFAFLLKALVLMVYLMLTRRMLEGRNWSRVVLTVFGGFGVFNALITLLGVAVFGIALINEITPVTITRVDVVFTALVAVVEAAAIVFMYRPDGNRFIRAMGPRLRQGRVAR</sequence>
<feature type="transmembrane region" description="Helical" evidence="1">
    <location>
        <begin position="73"/>
        <end position="97"/>
    </location>
</feature>
<evidence type="ECO:0000313" key="2">
    <source>
        <dbReference type="EMBL" id="MDA3628079.1"/>
    </source>
</evidence>
<evidence type="ECO:0008006" key="4">
    <source>
        <dbReference type="Google" id="ProtNLM"/>
    </source>
</evidence>
<feature type="transmembrane region" description="Helical" evidence="1">
    <location>
        <begin position="109"/>
        <end position="138"/>
    </location>
</feature>
<proteinExistence type="predicted"/>
<keyword evidence="1" id="KW-0472">Membrane</keyword>
<protein>
    <recommendedName>
        <fullName evidence="4">DUF2127 domain-containing protein</fullName>
    </recommendedName>
</protein>
<keyword evidence="3" id="KW-1185">Reference proteome</keyword>
<accession>A0ABT4V2A0</accession>
<dbReference type="EMBL" id="JAQGLA010000038">
    <property type="protein sequence ID" value="MDA3628079.1"/>
    <property type="molecule type" value="Genomic_DNA"/>
</dbReference>
<name>A0ABT4V2A0_9PSEU</name>
<dbReference type="RefSeq" id="WP_270950784.1">
    <property type="nucleotide sequence ID" value="NZ_JAQGLA010000038.1"/>
</dbReference>
<organism evidence="2 3">
    <name type="scientific">Saccharopolyspora oryzae</name>
    <dbReference type="NCBI Taxonomy" id="2997343"/>
    <lineage>
        <taxon>Bacteria</taxon>
        <taxon>Bacillati</taxon>
        <taxon>Actinomycetota</taxon>
        <taxon>Actinomycetes</taxon>
        <taxon>Pseudonocardiales</taxon>
        <taxon>Pseudonocardiaceae</taxon>
        <taxon>Saccharopolyspora</taxon>
    </lineage>
</organism>
<reference evidence="2 3" key="1">
    <citation type="submission" date="2022-11" db="EMBL/GenBank/DDBJ databases">
        <title>Draft genome sequence of Saccharopolyspora sp. WRP15-2 isolated from rhizosphere soils of wild rice in Thailand.</title>
        <authorList>
            <person name="Duangmal K."/>
            <person name="Kammanee S."/>
            <person name="Muangham S."/>
        </authorList>
    </citation>
    <scope>NUCLEOTIDE SEQUENCE [LARGE SCALE GENOMIC DNA]</scope>
    <source>
        <strain evidence="2 3">WRP15-2</strain>
    </source>
</reference>
<feature type="transmembrane region" description="Helical" evidence="1">
    <location>
        <begin position="150"/>
        <end position="168"/>
    </location>
</feature>
<evidence type="ECO:0000256" key="1">
    <source>
        <dbReference type="SAM" id="Phobius"/>
    </source>
</evidence>
<dbReference type="Proteomes" id="UP001210380">
    <property type="component" value="Unassembled WGS sequence"/>
</dbReference>
<comment type="caution">
    <text evidence="2">The sequence shown here is derived from an EMBL/GenBank/DDBJ whole genome shotgun (WGS) entry which is preliminary data.</text>
</comment>
<keyword evidence="1" id="KW-0812">Transmembrane</keyword>
<evidence type="ECO:0000313" key="3">
    <source>
        <dbReference type="Proteomes" id="UP001210380"/>
    </source>
</evidence>